<dbReference type="InterPro" id="IPR004518">
    <property type="entry name" value="MazG-like_dom"/>
</dbReference>
<dbReference type="GO" id="GO:0046047">
    <property type="term" value="P:TTP catabolic process"/>
    <property type="evidence" value="ECO:0007669"/>
    <property type="project" value="TreeGrafter"/>
</dbReference>
<name>A0A1X1W4U6_MYCIR</name>
<dbReference type="GO" id="GO:0046061">
    <property type="term" value="P:dATP catabolic process"/>
    <property type="evidence" value="ECO:0007669"/>
    <property type="project" value="TreeGrafter"/>
</dbReference>
<dbReference type="SUPFAM" id="SSF101386">
    <property type="entry name" value="all-alpha NTP pyrophosphatases"/>
    <property type="match status" value="1"/>
</dbReference>
<dbReference type="GO" id="GO:0046081">
    <property type="term" value="P:dUTP catabolic process"/>
    <property type="evidence" value="ECO:0007669"/>
    <property type="project" value="TreeGrafter"/>
</dbReference>
<dbReference type="Pfam" id="PF03819">
    <property type="entry name" value="MazG"/>
    <property type="match status" value="1"/>
</dbReference>
<dbReference type="PANTHER" id="PTHR30522">
    <property type="entry name" value="NUCLEOSIDE TRIPHOSPHATE PYROPHOSPHOHYDROLASE"/>
    <property type="match status" value="1"/>
</dbReference>
<dbReference type="GO" id="GO:0046076">
    <property type="term" value="P:dTTP catabolic process"/>
    <property type="evidence" value="ECO:0007669"/>
    <property type="project" value="TreeGrafter"/>
</dbReference>
<protein>
    <submittedName>
        <fullName evidence="3">Nucleoside triphosphate hydrolase</fullName>
    </submittedName>
</protein>
<dbReference type="AlphaFoldDB" id="A0A1X1W4U6"/>
<evidence type="ECO:0000259" key="2">
    <source>
        <dbReference type="Pfam" id="PF03819"/>
    </source>
</evidence>
<dbReference type="Proteomes" id="UP000193622">
    <property type="component" value="Unassembled WGS sequence"/>
</dbReference>
<feature type="domain" description="NTP pyrophosphohydrolase MazG-like" evidence="2">
    <location>
        <begin position="107"/>
        <end position="181"/>
    </location>
</feature>
<organism evidence="3 4">
    <name type="scientific">Mycolicibacterium iranicum</name>
    <name type="common">Mycobacterium iranicum</name>
    <dbReference type="NCBI Taxonomy" id="912594"/>
    <lineage>
        <taxon>Bacteria</taxon>
        <taxon>Bacillati</taxon>
        <taxon>Actinomycetota</taxon>
        <taxon>Actinomycetes</taxon>
        <taxon>Mycobacteriales</taxon>
        <taxon>Mycobacteriaceae</taxon>
        <taxon>Mycolicibacterium</taxon>
    </lineage>
</organism>
<dbReference type="Gene3D" id="1.10.287.1080">
    <property type="entry name" value="MazG-like"/>
    <property type="match status" value="1"/>
</dbReference>
<reference evidence="3 4" key="1">
    <citation type="submission" date="2016-01" db="EMBL/GenBank/DDBJ databases">
        <title>The new phylogeny of the genus Mycobacterium.</title>
        <authorList>
            <person name="Tarcisio F."/>
            <person name="Conor M."/>
            <person name="Antonella G."/>
            <person name="Elisabetta G."/>
            <person name="Giulia F.S."/>
            <person name="Sara T."/>
            <person name="Anna F."/>
            <person name="Clotilde B."/>
            <person name="Roberto B."/>
            <person name="Veronica D.S."/>
            <person name="Fabio R."/>
            <person name="Monica P."/>
            <person name="Olivier J."/>
            <person name="Enrico T."/>
            <person name="Nicola S."/>
        </authorList>
    </citation>
    <scope>NUCLEOTIDE SEQUENCE [LARGE SCALE GENOMIC DNA]</scope>
    <source>
        <strain evidence="3 4">DSM 45541</strain>
    </source>
</reference>
<gene>
    <name evidence="3" type="ORF">AWC12_28770</name>
</gene>
<proteinExistence type="predicted"/>
<dbReference type="NCBIfam" id="NF008987">
    <property type="entry name" value="PRK12334.1-1"/>
    <property type="match status" value="1"/>
</dbReference>
<dbReference type="InterPro" id="IPR011551">
    <property type="entry name" value="NTP_PyrPHydrolase_MazG"/>
</dbReference>
<dbReference type="GO" id="GO:0046052">
    <property type="term" value="P:UTP catabolic process"/>
    <property type="evidence" value="ECO:0007669"/>
    <property type="project" value="TreeGrafter"/>
</dbReference>
<dbReference type="GO" id="GO:0006203">
    <property type="term" value="P:dGTP catabolic process"/>
    <property type="evidence" value="ECO:0007669"/>
    <property type="project" value="TreeGrafter"/>
</dbReference>
<dbReference type="CDD" id="cd11528">
    <property type="entry name" value="NTP-PPase_MazG_Nterm"/>
    <property type="match status" value="1"/>
</dbReference>
<feature type="region of interest" description="Disordered" evidence="1">
    <location>
        <begin position="314"/>
        <end position="362"/>
    </location>
</feature>
<dbReference type="PANTHER" id="PTHR30522:SF0">
    <property type="entry name" value="NUCLEOSIDE TRIPHOSPHATE PYROPHOSPHOHYDROLASE"/>
    <property type="match status" value="1"/>
</dbReference>
<dbReference type="EMBL" id="LQPC01000073">
    <property type="protein sequence ID" value="ORV81645.1"/>
    <property type="molecule type" value="Genomic_DNA"/>
</dbReference>
<dbReference type="InterPro" id="IPR048015">
    <property type="entry name" value="NTP-PPase_MazG-like_N"/>
</dbReference>
<evidence type="ECO:0000313" key="4">
    <source>
        <dbReference type="Proteomes" id="UP000193622"/>
    </source>
</evidence>
<keyword evidence="3" id="KW-0378">Hydrolase</keyword>
<evidence type="ECO:0000256" key="1">
    <source>
        <dbReference type="SAM" id="MobiDB-lite"/>
    </source>
</evidence>
<sequence>MTVVLVDPRRPSLVPVEAIELLAGDVQYTEEMPIKVPWSLPSARPAYTGEAAEVLLSSDPDHPDVVARVTAGERVISAPSAQRGERLVDAVSMMDKLRTAGPWESQQTHDSLRRYLLEETYELFDAVHGGDLTELRDELGDVLLQVLFHARIAEEAPEKSFDIDDVADALVRKLGNRVPAVLAGESISLEDQLAQWEHRKALERSTRESCMDDIPTAQPALALAQKVLARADTAGLPDDLIPASITSVTVSADVDAENALRSAVLEFMDDVRVAEKAAVTAGRSADVAEELDDAPRGVISADQWRAHWPVTVGVVDDADADQVEAEEPDEAEDPGDADEPEGADEPEDAEDRDNRDDPQSDV</sequence>
<evidence type="ECO:0000313" key="3">
    <source>
        <dbReference type="EMBL" id="ORV81645.1"/>
    </source>
</evidence>
<accession>A0A1X1W4U6</accession>
<feature type="compositionally biased region" description="Acidic residues" evidence="1">
    <location>
        <begin position="316"/>
        <end position="351"/>
    </location>
</feature>
<dbReference type="GO" id="GO:0047429">
    <property type="term" value="F:nucleoside triphosphate diphosphatase activity"/>
    <property type="evidence" value="ECO:0007669"/>
    <property type="project" value="TreeGrafter"/>
</dbReference>
<feature type="compositionally biased region" description="Basic and acidic residues" evidence="1">
    <location>
        <begin position="352"/>
        <end position="362"/>
    </location>
</feature>
<comment type="caution">
    <text evidence="3">The sequence shown here is derived from an EMBL/GenBank/DDBJ whole genome shotgun (WGS) entry which is preliminary data.</text>
</comment>
<dbReference type="RefSeq" id="WP_085178284.1">
    <property type="nucleotide sequence ID" value="NZ_LQPC01000073.1"/>
</dbReference>